<proteinExistence type="predicted"/>
<evidence type="ECO:0000313" key="2">
    <source>
        <dbReference type="EMBL" id="KAH3835586.1"/>
    </source>
</evidence>
<evidence type="ECO:0000256" key="1">
    <source>
        <dbReference type="SAM" id="MobiDB-lite"/>
    </source>
</evidence>
<reference evidence="2" key="1">
    <citation type="journal article" date="2019" name="bioRxiv">
        <title>The Genome of the Zebra Mussel, Dreissena polymorpha: A Resource for Invasive Species Research.</title>
        <authorList>
            <person name="McCartney M.A."/>
            <person name="Auch B."/>
            <person name="Kono T."/>
            <person name="Mallez S."/>
            <person name="Zhang Y."/>
            <person name="Obille A."/>
            <person name="Becker A."/>
            <person name="Abrahante J.E."/>
            <person name="Garbe J."/>
            <person name="Badalamenti J.P."/>
            <person name="Herman A."/>
            <person name="Mangelson H."/>
            <person name="Liachko I."/>
            <person name="Sullivan S."/>
            <person name="Sone E.D."/>
            <person name="Koren S."/>
            <person name="Silverstein K.A.T."/>
            <person name="Beckman K.B."/>
            <person name="Gohl D.M."/>
        </authorList>
    </citation>
    <scope>NUCLEOTIDE SEQUENCE</scope>
    <source>
        <strain evidence="2">Duluth1</strain>
        <tissue evidence="2">Whole animal</tissue>
    </source>
</reference>
<comment type="caution">
    <text evidence="2">The sequence shown here is derived from an EMBL/GenBank/DDBJ whole genome shotgun (WGS) entry which is preliminary data.</text>
</comment>
<accession>A0A9D4KA59</accession>
<feature type="compositionally biased region" description="Polar residues" evidence="1">
    <location>
        <begin position="169"/>
        <end position="198"/>
    </location>
</feature>
<dbReference type="EMBL" id="JAIWYP010000004">
    <property type="protein sequence ID" value="KAH3835586.1"/>
    <property type="molecule type" value="Genomic_DNA"/>
</dbReference>
<sequence length="198" mass="22270">MARNVYIPNPVSVMIVHELLKYFKFLILFQIKADFDLIKINNRGILTLLQQQEECGGHACGNAASLEKLKHDLETLTQRVSSVEESVQERIERKRNGKQTRHRFDEFHTQVDEMQSLLRHVQIGSITNSKFDSTHVRDSSGNNSVLETDKSTVISEAGVQIHVGGAVQRNANVPNRDQHSCNSDNTARTTRTDLGSSS</sequence>
<name>A0A9D4KA59_DREPO</name>
<gene>
    <name evidence="2" type="ORF">DPMN_108941</name>
</gene>
<feature type="region of interest" description="Disordered" evidence="1">
    <location>
        <begin position="166"/>
        <end position="198"/>
    </location>
</feature>
<dbReference type="Proteomes" id="UP000828390">
    <property type="component" value="Unassembled WGS sequence"/>
</dbReference>
<organism evidence="2 3">
    <name type="scientific">Dreissena polymorpha</name>
    <name type="common">Zebra mussel</name>
    <name type="synonym">Mytilus polymorpha</name>
    <dbReference type="NCBI Taxonomy" id="45954"/>
    <lineage>
        <taxon>Eukaryota</taxon>
        <taxon>Metazoa</taxon>
        <taxon>Spiralia</taxon>
        <taxon>Lophotrochozoa</taxon>
        <taxon>Mollusca</taxon>
        <taxon>Bivalvia</taxon>
        <taxon>Autobranchia</taxon>
        <taxon>Heteroconchia</taxon>
        <taxon>Euheterodonta</taxon>
        <taxon>Imparidentia</taxon>
        <taxon>Neoheterodontei</taxon>
        <taxon>Myida</taxon>
        <taxon>Dreissenoidea</taxon>
        <taxon>Dreissenidae</taxon>
        <taxon>Dreissena</taxon>
    </lineage>
</organism>
<reference evidence="2" key="2">
    <citation type="submission" date="2020-11" db="EMBL/GenBank/DDBJ databases">
        <authorList>
            <person name="McCartney M.A."/>
            <person name="Auch B."/>
            <person name="Kono T."/>
            <person name="Mallez S."/>
            <person name="Becker A."/>
            <person name="Gohl D.M."/>
            <person name="Silverstein K.A.T."/>
            <person name="Koren S."/>
            <person name="Bechman K.B."/>
            <person name="Herman A."/>
            <person name="Abrahante J.E."/>
            <person name="Garbe J."/>
        </authorList>
    </citation>
    <scope>NUCLEOTIDE SEQUENCE</scope>
    <source>
        <strain evidence="2">Duluth1</strain>
        <tissue evidence="2">Whole animal</tissue>
    </source>
</reference>
<protein>
    <submittedName>
        <fullName evidence="2">Uncharacterized protein</fullName>
    </submittedName>
</protein>
<keyword evidence="3" id="KW-1185">Reference proteome</keyword>
<dbReference type="AlphaFoldDB" id="A0A9D4KA59"/>
<evidence type="ECO:0000313" key="3">
    <source>
        <dbReference type="Proteomes" id="UP000828390"/>
    </source>
</evidence>